<evidence type="ECO:0000313" key="2">
    <source>
        <dbReference type="EMBL" id="TKR72180.1"/>
    </source>
</evidence>
<proteinExistence type="predicted"/>
<feature type="compositionally biased region" description="Polar residues" evidence="1">
    <location>
        <begin position="775"/>
        <end position="784"/>
    </location>
</feature>
<evidence type="ECO:0000256" key="1">
    <source>
        <dbReference type="SAM" id="MobiDB-lite"/>
    </source>
</evidence>
<sequence>MSVTANDDHYLSDSFISFLLKNPEIQAITKRLNDSANADISDDDLNGIVVIVQRVFSNVSAEKIKSVFRILCSADENDDLPSTAASTSAQGSLNPSLSATVASVPVCRALSATELSQIPSWRGRSLYHQFGSPCRDFLIDIVGKFPKFYRATTACYLSDLAPDLKLIWSQIMAQLRSRYPTVPETLAYACWRTIRVQYNSAACSKTITGRIPYLERENLYTDYSGPRILPYTGPQPNVGVRILPPTGIHSIQEDCTNGMVNFRNKYGFDVLATFLQEIKNTKEFMYTDVSIMGSPSQLPPQARMEFDLLIVKMQKRWKLCHIDAFNAWRDFRNQSCAQQQTSQPSASNPIVLAPPPTRSPLCSPEKRSADLAAQKLQSVMSSVQALLDRSQNRADRPGSSASIRSDVSTPLVLTREVAMRTPPPPVPIPEITQRETEVVVSPIEQFPPPVLIPADSQRQSDIVASSDKPAADLRPKRPLSPIKIDPKAEQKFMEKHGIAALDLLFTEIGKTIELMDVNVQNLKLPSHLPDHAKQAWIRIMQTISNEFSKVSYREAFEVWQTRQTRGKALVSPVKAPVVLPVDIQKRNDNLGSPNKPVDSRLKRYLSPIRIDQRTQEEFKEKHGIAALNLLLTEISKTVELMDVDVQNMQLPFDLSNEAMQAWMRILKSILRQFPSVDCKLAFEVWQSMQGKETPELSNPNCPVPPSLQNAPKQRCTQNEEVIQLSSDSEEDETVIIRVSEKLKPVVAENVFMEIQEITNSSDKANQDVEMVESGRLSTEVTSTKDAIPTGTELTTTSHQQSSSAPPPDNQISVVSSSTSPTQAAQTAQESSASPSMTHDDPMEGGTHDAPKATTVLSEGPAKAIESYAVENPFVKRTESYPRLRFSSDSSDDEIMSSGSKSSDGSKQVSSA</sequence>
<reference evidence="2 3" key="1">
    <citation type="journal article" date="2015" name="Genome Biol.">
        <title>Comparative genomics of Steinernema reveals deeply conserved gene regulatory networks.</title>
        <authorList>
            <person name="Dillman A.R."/>
            <person name="Macchietto M."/>
            <person name="Porter C.F."/>
            <person name="Rogers A."/>
            <person name="Williams B."/>
            <person name="Antoshechkin I."/>
            <person name="Lee M.M."/>
            <person name="Goodwin Z."/>
            <person name="Lu X."/>
            <person name="Lewis E.E."/>
            <person name="Goodrich-Blair H."/>
            <person name="Stock S.P."/>
            <person name="Adams B.J."/>
            <person name="Sternberg P.W."/>
            <person name="Mortazavi A."/>
        </authorList>
    </citation>
    <scope>NUCLEOTIDE SEQUENCE [LARGE SCALE GENOMIC DNA]</scope>
    <source>
        <strain evidence="2 3">ALL</strain>
    </source>
</reference>
<feature type="compositionally biased region" description="Low complexity" evidence="1">
    <location>
        <begin position="812"/>
        <end position="835"/>
    </location>
</feature>
<dbReference type="Proteomes" id="UP000298663">
    <property type="component" value="Unassembled WGS sequence"/>
</dbReference>
<feature type="compositionally biased region" description="Basic and acidic residues" evidence="1">
    <location>
        <begin position="837"/>
        <end position="850"/>
    </location>
</feature>
<feature type="region of interest" description="Disordered" evidence="1">
    <location>
        <begin position="336"/>
        <end position="367"/>
    </location>
</feature>
<feature type="compositionally biased region" description="Polar residues" evidence="1">
    <location>
        <begin position="336"/>
        <end position="348"/>
    </location>
</feature>
<accession>A0A4U5MR88</accession>
<evidence type="ECO:0000313" key="3">
    <source>
        <dbReference type="Proteomes" id="UP000298663"/>
    </source>
</evidence>
<feature type="region of interest" description="Disordered" evidence="1">
    <location>
        <begin position="761"/>
        <end position="911"/>
    </location>
</feature>
<dbReference type="AlphaFoldDB" id="A0A4U5MR88"/>
<keyword evidence="3" id="KW-1185">Reference proteome</keyword>
<organism evidence="2 3">
    <name type="scientific">Steinernema carpocapsae</name>
    <name type="common">Entomopathogenic nematode</name>
    <dbReference type="NCBI Taxonomy" id="34508"/>
    <lineage>
        <taxon>Eukaryota</taxon>
        <taxon>Metazoa</taxon>
        <taxon>Ecdysozoa</taxon>
        <taxon>Nematoda</taxon>
        <taxon>Chromadorea</taxon>
        <taxon>Rhabditida</taxon>
        <taxon>Tylenchina</taxon>
        <taxon>Panagrolaimomorpha</taxon>
        <taxon>Strongyloidoidea</taxon>
        <taxon>Steinernematidae</taxon>
        <taxon>Steinernema</taxon>
    </lineage>
</organism>
<comment type="caution">
    <text evidence="2">The sequence shown here is derived from an EMBL/GenBank/DDBJ whole genome shotgun (WGS) entry which is preliminary data.</text>
</comment>
<reference evidence="2 3" key="2">
    <citation type="journal article" date="2019" name="G3 (Bethesda)">
        <title>Hybrid Assembly of the Genome of the Entomopathogenic Nematode Steinernema carpocapsae Identifies the X-Chromosome.</title>
        <authorList>
            <person name="Serra L."/>
            <person name="Macchietto M."/>
            <person name="Macias-Munoz A."/>
            <person name="McGill C.J."/>
            <person name="Rodriguez I.M."/>
            <person name="Rodriguez B."/>
            <person name="Murad R."/>
            <person name="Mortazavi A."/>
        </authorList>
    </citation>
    <scope>NUCLEOTIDE SEQUENCE [LARGE SCALE GENOMIC DNA]</scope>
    <source>
        <strain evidence="2 3">ALL</strain>
    </source>
</reference>
<feature type="compositionally biased region" description="Polar residues" evidence="1">
    <location>
        <begin position="791"/>
        <end position="803"/>
    </location>
</feature>
<gene>
    <name evidence="2" type="ORF">L596_019673</name>
</gene>
<protein>
    <submittedName>
        <fullName evidence="2">Uncharacterized protein</fullName>
    </submittedName>
</protein>
<name>A0A4U5MR88_STECR</name>
<dbReference type="EMBL" id="AZBU02000006">
    <property type="protein sequence ID" value="TKR72180.1"/>
    <property type="molecule type" value="Genomic_DNA"/>
</dbReference>
<feature type="compositionally biased region" description="Low complexity" evidence="1">
    <location>
        <begin position="895"/>
        <end position="911"/>
    </location>
</feature>